<dbReference type="AlphaFoldDB" id="A0A1G8KBS2"/>
<proteinExistence type="predicted"/>
<organism evidence="1 2">
    <name type="scientific">Sinosporangium album</name>
    <dbReference type="NCBI Taxonomy" id="504805"/>
    <lineage>
        <taxon>Bacteria</taxon>
        <taxon>Bacillati</taxon>
        <taxon>Actinomycetota</taxon>
        <taxon>Actinomycetes</taxon>
        <taxon>Streptosporangiales</taxon>
        <taxon>Streptosporangiaceae</taxon>
        <taxon>Sinosporangium</taxon>
    </lineage>
</organism>
<sequence length="239" mass="27703">MPDYRDRNNGYVPEKLFLSRRPHLAEIGFRKDPETGHKAPLKARVAHGLADELNRESHWQWADVFGDGTHWSRFQGHRVQIDVTFRTENRREVNDWKGRDEIRAGGEWTLALNRQQCWEGFIHPDPLATLRTIPRIIEQLLDHSLIDWLDEKPAAEQLLGRRVYYEHTPAVVSSTSVLPEGCVMLKPVGAEFFPPAVYDLDEGDDGDQGERRAYKVDLLSPHVWWWRKKSYGGEPTRTA</sequence>
<gene>
    <name evidence="1" type="ORF">SAMN05421505_14923</name>
</gene>
<name>A0A1G8KBS2_9ACTN</name>
<keyword evidence="2" id="KW-1185">Reference proteome</keyword>
<evidence type="ECO:0000313" key="2">
    <source>
        <dbReference type="Proteomes" id="UP000198923"/>
    </source>
</evidence>
<dbReference type="Proteomes" id="UP000198923">
    <property type="component" value="Unassembled WGS sequence"/>
</dbReference>
<accession>A0A1G8KBS2</accession>
<protein>
    <submittedName>
        <fullName evidence="1">Uncharacterized protein</fullName>
    </submittedName>
</protein>
<reference evidence="1 2" key="1">
    <citation type="submission" date="2016-10" db="EMBL/GenBank/DDBJ databases">
        <authorList>
            <person name="de Groot N.N."/>
        </authorList>
    </citation>
    <scope>NUCLEOTIDE SEQUENCE [LARGE SCALE GENOMIC DNA]</scope>
    <source>
        <strain evidence="1 2">CPCC 201354</strain>
    </source>
</reference>
<dbReference type="RefSeq" id="WP_093175627.1">
    <property type="nucleotide sequence ID" value="NZ_FNCN01000049.1"/>
</dbReference>
<evidence type="ECO:0000313" key="1">
    <source>
        <dbReference type="EMBL" id="SDI40884.1"/>
    </source>
</evidence>
<dbReference type="STRING" id="504805.SAMN05421505_14923"/>
<dbReference type="EMBL" id="FNCN01000049">
    <property type="protein sequence ID" value="SDI40884.1"/>
    <property type="molecule type" value="Genomic_DNA"/>
</dbReference>